<keyword evidence="2" id="KW-0520">NAD</keyword>
<dbReference type="Pfam" id="PF02826">
    <property type="entry name" value="2-Hacid_dh_C"/>
    <property type="match status" value="1"/>
</dbReference>
<name>A0A0A7EEH8_9GAMM</name>
<evidence type="ECO:0000256" key="2">
    <source>
        <dbReference type="ARBA" id="ARBA00023027"/>
    </source>
</evidence>
<feature type="domain" description="D-isomer specific 2-hydroxyacid dehydrogenase NAD-binding" evidence="3">
    <location>
        <begin position="101"/>
        <end position="270"/>
    </location>
</feature>
<dbReference type="InterPro" id="IPR036291">
    <property type="entry name" value="NAD(P)-bd_dom_sf"/>
</dbReference>
<dbReference type="GO" id="GO:0051287">
    <property type="term" value="F:NAD binding"/>
    <property type="evidence" value="ECO:0007669"/>
    <property type="project" value="InterPro"/>
</dbReference>
<dbReference type="OrthoDB" id="9787219at2"/>
<dbReference type="STRING" id="1348114.OM33_07440"/>
<keyword evidence="5" id="KW-1185">Reference proteome</keyword>
<gene>
    <name evidence="4" type="ORF">OM33_07440</name>
</gene>
<protein>
    <recommendedName>
        <fullName evidence="3">D-isomer specific 2-hydroxyacid dehydrogenase NAD-binding domain-containing protein</fullName>
    </recommendedName>
</protein>
<evidence type="ECO:0000259" key="3">
    <source>
        <dbReference type="Pfam" id="PF02826"/>
    </source>
</evidence>
<dbReference type="PANTHER" id="PTHR43333:SF1">
    <property type="entry name" value="D-ISOMER SPECIFIC 2-HYDROXYACID DEHYDROGENASE NAD-BINDING DOMAIN-CONTAINING PROTEIN"/>
    <property type="match status" value="1"/>
</dbReference>
<dbReference type="PANTHER" id="PTHR43333">
    <property type="entry name" value="2-HACID_DH_C DOMAIN-CONTAINING PROTEIN"/>
    <property type="match status" value="1"/>
</dbReference>
<dbReference type="Gene3D" id="3.40.50.720">
    <property type="entry name" value="NAD(P)-binding Rossmann-like Domain"/>
    <property type="match status" value="2"/>
</dbReference>
<dbReference type="KEGG" id="pseo:OM33_07440"/>
<dbReference type="InterPro" id="IPR006140">
    <property type="entry name" value="D-isomer_DH_NAD-bd"/>
</dbReference>
<proteinExistence type="predicted"/>
<dbReference type="CDD" id="cd12164">
    <property type="entry name" value="GDH_like_2"/>
    <property type="match status" value="1"/>
</dbReference>
<accession>A0A0A7EEH8</accession>
<dbReference type="eggNOG" id="COG0111">
    <property type="taxonomic scope" value="Bacteria"/>
</dbReference>
<reference evidence="4 5" key="1">
    <citation type="submission" date="2014-11" db="EMBL/GenBank/DDBJ databases">
        <title>Complete Genome Sequence of Pseudoalteromonas sp. Strain OCN003 Isolated from Kaneohe Bay, Oahu, Hawaii.</title>
        <authorList>
            <person name="Beurmann S."/>
            <person name="Videau P."/>
            <person name="Ushijima B."/>
            <person name="Smith A.M."/>
            <person name="Aeby G.S."/>
            <person name="Callahan S.M."/>
            <person name="Belcaid M."/>
        </authorList>
    </citation>
    <scope>NUCLEOTIDE SEQUENCE [LARGE SCALE GENOMIC DNA]</scope>
    <source>
        <strain evidence="4 5">OCN003</strain>
    </source>
</reference>
<dbReference type="SUPFAM" id="SSF51735">
    <property type="entry name" value="NAD(P)-binding Rossmann-fold domains"/>
    <property type="match status" value="1"/>
</dbReference>
<keyword evidence="1" id="KW-0560">Oxidoreductase</keyword>
<evidence type="ECO:0000313" key="4">
    <source>
        <dbReference type="EMBL" id="AIY65004.1"/>
    </source>
</evidence>
<dbReference type="RefSeq" id="WP_038640492.1">
    <property type="nucleotide sequence ID" value="NZ_CP009888.1"/>
</dbReference>
<dbReference type="EMBL" id="CP009888">
    <property type="protein sequence ID" value="AIY65004.1"/>
    <property type="molecule type" value="Genomic_DNA"/>
</dbReference>
<evidence type="ECO:0000313" key="5">
    <source>
        <dbReference type="Proteomes" id="UP000030341"/>
    </source>
</evidence>
<organism evidence="4 5">
    <name type="scientific">Pseudoalteromonas piratica</name>
    <dbReference type="NCBI Taxonomy" id="1348114"/>
    <lineage>
        <taxon>Bacteria</taxon>
        <taxon>Pseudomonadati</taxon>
        <taxon>Pseudomonadota</taxon>
        <taxon>Gammaproteobacteria</taxon>
        <taxon>Alteromonadales</taxon>
        <taxon>Pseudoalteromonadaceae</taxon>
        <taxon>Pseudoalteromonas</taxon>
    </lineage>
</organism>
<dbReference type="GO" id="GO:0016491">
    <property type="term" value="F:oxidoreductase activity"/>
    <property type="evidence" value="ECO:0007669"/>
    <property type="project" value="UniProtKB-KW"/>
</dbReference>
<evidence type="ECO:0000256" key="1">
    <source>
        <dbReference type="ARBA" id="ARBA00023002"/>
    </source>
</evidence>
<dbReference type="Proteomes" id="UP000030341">
    <property type="component" value="Chromosome 1"/>
</dbReference>
<dbReference type="AlphaFoldDB" id="A0A0A7EEH8"/>
<sequence>MSILLVIPNRNLDKLVAKFQLLLPNTPIEVWPNVKEPLAVEYIIAWQPPKGSFAPFTNCKVIASFGAGVDSILDYQDLPKIPVTRIVDNTLAKDMSRYVMTHILAYQHRLVSYFKQQDALQWKPKRARAGNKVTILGAGQLGLACAKLLKLNEFDVSVWSRTQKSLDGINSYSIDELVDAVNDADYIVCLLPATTDTTHIINQSLLNQTKKGVVLINVSRGSTVDEKSLLASLETGQVGHAVLDVFNIEPLPAEHPFWQHEQITITPHCSALSNVDTVTEQLSENYLRMLAGKPLLNVVNRELGY</sequence>
<dbReference type="HOGENOM" id="CLU_019796_1_0_6"/>